<evidence type="ECO:0000256" key="2">
    <source>
        <dbReference type="ARBA" id="ARBA00013855"/>
    </source>
</evidence>
<dbReference type="Gene3D" id="2.40.10.350">
    <property type="entry name" value="Rod shape-determining protein MreC, domain 2"/>
    <property type="match status" value="1"/>
</dbReference>
<dbReference type="Proteomes" id="UP001596250">
    <property type="component" value="Unassembled WGS sequence"/>
</dbReference>
<dbReference type="InterPro" id="IPR042177">
    <property type="entry name" value="Cell/Rod_1"/>
</dbReference>
<keyword evidence="7" id="KW-0472">Membrane</keyword>
<evidence type="ECO:0000256" key="5">
    <source>
        <dbReference type="PIRNR" id="PIRNR038471"/>
    </source>
</evidence>
<evidence type="ECO:0000259" key="8">
    <source>
        <dbReference type="Pfam" id="PF04085"/>
    </source>
</evidence>
<comment type="function">
    <text evidence="5">Involved in formation and maintenance of cell shape.</text>
</comment>
<dbReference type="PIRSF" id="PIRSF038471">
    <property type="entry name" value="MreC"/>
    <property type="match status" value="1"/>
</dbReference>
<feature type="domain" description="Rod shape-determining protein MreC beta-barrel core" evidence="8">
    <location>
        <begin position="129"/>
        <end position="285"/>
    </location>
</feature>
<evidence type="ECO:0000256" key="1">
    <source>
        <dbReference type="ARBA" id="ARBA00009369"/>
    </source>
</evidence>
<evidence type="ECO:0000256" key="4">
    <source>
        <dbReference type="ARBA" id="ARBA00032089"/>
    </source>
</evidence>
<reference evidence="10" key="1">
    <citation type="journal article" date="2019" name="Int. J. Syst. Evol. Microbiol.">
        <title>The Global Catalogue of Microorganisms (GCM) 10K type strain sequencing project: providing services to taxonomists for standard genome sequencing and annotation.</title>
        <authorList>
            <consortium name="The Broad Institute Genomics Platform"/>
            <consortium name="The Broad Institute Genome Sequencing Center for Infectious Disease"/>
            <person name="Wu L."/>
            <person name="Ma J."/>
        </authorList>
    </citation>
    <scope>NUCLEOTIDE SEQUENCE [LARGE SCALE GENOMIC DNA]</scope>
    <source>
        <strain evidence="10">CCM 8749</strain>
    </source>
</reference>
<comment type="caution">
    <text evidence="9">The sequence shown here is derived from an EMBL/GenBank/DDBJ whole genome shotgun (WGS) entry which is preliminary data.</text>
</comment>
<dbReference type="PANTHER" id="PTHR34138">
    <property type="entry name" value="CELL SHAPE-DETERMINING PROTEIN MREC"/>
    <property type="match status" value="1"/>
</dbReference>
<feature type="coiled-coil region" evidence="6">
    <location>
        <begin position="72"/>
        <end position="116"/>
    </location>
</feature>
<keyword evidence="3 5" id="KW-0133">Cell shape</keyword>
<dbReference type="InterPro" id="IPR055342">
    <property type="entry name" value="MreC_beta-barrel_core"/>
</dbReference>
<gene>
    <name evidence="9" type="primary">mreC</name>
    <name evidence="9" type="ORF">ACFPXP_18825</name>
</gene>
<protein>
    <recommendedName>
        <fullName evidence="2 5">Cell shape-determining protein MreC</fullName>
    </recommendedName>
    <alternativeName>
        <fullName evidence="4 5">Cell shape protein MreC</fullName>
    </alternativeName>
</protein>
<evidence type="ECO:0000256" key="6">
    <source>
        <dbReference type="SAM" id="Coils"/>
    </source>
</evidence>
<dbReference type="InterPro" id="IPR042175">
    <property type="entry name" value="Cell/Rod_MreC_2"/>
</dbReference>
<evidence type="ECO:0000256" key="7">
    <source>
        <dbReference type="SAM" id="Phobius"/>
    </source>
</evidence>
<comment type="similarity">
    <text evidence="1 5">Belongs to the MreC family.</text>
</comment>
<keyword evidence="7" id="KW-0812">Transmembrane</keyword>
<feature type="transmembrane region" description="Helical" evidence="7">
    <location>
        <begin position="12"/>
        <end position="32"/>
    </location>
</feature>
<sequence>MFILFKLLGNKRLFILLFSLIIFIGIMGITYLKRENPTWPEKFLNDSVSWVQGLFYKPASSISSFFEDLGKIDELYEENKVLKQTLAFYARDVARLNALEDENKRLKENLAFTERQKSRDNYTYRIARVVADSPDVYNATIKIDLGEKDGIEVDMAVVTVDGLVGRIERVTPFYSHVQLITELNNTSTRYKAIAATVEGKESDSFGTIENYDMSDGLLYMTKIKQSDPIQDGDVVVTSGLGGVFPEGLRIGTVKSSDVGEFGLTRTAKIEPFADFNHLKEVFVVEVPPLEGEE</sequence>
<evidence type="ECO:0000256" key="3">
    <source>
        <dbReference type="ARBA" id="ARBA00022960"/>
    </source>
</evidence>
<dbReference type="Pfam" id="PF04085">
    <property type="entry name" value="MreC"/>
    <property type="match status" value="1"/>
</dbReference>
<name>A0ABW1ITR0_9BACL</name>
<evidence type="ECO:0000313" key="10">
    <source>
        <dbReference type="Proteomes" id="UP001596250"/>
    </source>
</evidence>
<dbReference type="InterPro" id="IPR007221">
    <property type="entry name" value="MreC"/>
</dbReference>
<keyword evidence="6" id="KW-0175">Coiled coil</keyword>
<dbReference type="EMBL" id="JBHSQV010000181">
    <property type="protein sequence ID" value="MFC5988462.1"/>
    <property type="molecule type" value="Genomic_DNA"/>
</dbReference>
<dbReference type="Gene3D" id="2.40.10.340">
    <property type="entry name" value="Rod shape-determining protein MreC, domain 1"/>
    <property type="match status" value="1"/>
</dbReference>
<proteinExistence type="inferred from homology"/>
<dbReference type="NCBIfam" id="TIGR00219">
    <property type="entry name" value="mreC"/>
    <property type="match status" value="1"/>
</dbReference>
<evidence type="ECO:0000313" key="9">
    <source>
        <dbReference type="EMBL" id="MFC5988462.1"/>
    </source>
</evidence>
<dbReference type="RefSeq" id="WP_379895932.1">
    <property type="nucleotide sequence ID" value="NZ_CBCSCT010000014.1"/>
</dbReference>
<organism evidence="9 10">
    <name type="scientific">Marinicrinis lubricantis</name>
    <dbReference type="NCBI Taxonomy" id="2086470"/>
    <lineage>
        <taxon>Bacteria</taxon>
        <taxon>Bacillati</taxon>
        <taxon>Bacillota</taxon>
        <taxon>Bacilli</taxon>
        <taxon>Bacillales</taxon>
        <taxon>Paenibacillaceae</taxon>
    </lineage>
</organism>
<keyword evidence="7" id="KW-1133">Transmembrane helix</keyword>
<accession>A0ABW1ITR0</accession>
<dbReference type="PANTHER" id="PTHR34138:SF1">
    <property type="entry name" value="CELL SHAPE-DETERMINING PROTEIN MREC"/>
    <property type="match status" value="1"/>
</dbReference>
<keyword evidence="10" id="KW-1185">Reference proteome</keyword>